<proteinExistence type="predicted"/>
<dbReference type="Proteomes" id="UP000799755">
    <property type="component" value="Unassembled WGS sequence"/>
</dbReference>
<comment type="caution">
    <text evidence="1">The sequence shown here is derived from an EMBL/GenBank/DDBJ whole genome shotgun (WGS) entry which is preliminary data.</text>
</comment>
<evidence type="ECO:0000313" key="1">
    <source>
        <dbReference type="EMBL" id="KAF2469569.1"/>
    </source>
</evidence>
<accession>A0ACB6QRE3</accession>
<evidence type="ECO:0000313" key="2">
    <source>
        <dbReference type="Proteomes" id="UP000799755"/>
    </source>
</evidence>
<reference evidence="1" key="1">
    <citation type="journal article" date="2020" name="Stud. Mycol.">
        <title>101 Dothideomycetes genomes: a test case for predicting lifestyles and emergence of pathogens.</title>
        <authorList>
            <person name="Haridas S."/>
            <person name="Albert R."/>
            <person name="Binder M."/>
            <person name="Bloem J."/>
            <person name="Labutti K."/>
            <person name="Salamov A."/>
            <person name="Andreopoulos B."/>
            <person name="Baker S."/>
            <person name="Barry K."/>
            <person name="Bills G."/>
            <person name="Bluhm B."/>
            <person name="Cannon C."/>
            <person name="Castanera R."/>
            <person name="Culley D."/>
            <person name="Daum C."/>
            <person name="Ezra D."/>
            <person name="Gonzalez J."/>
            <person name="Henrissat B."/>
            <person name="Kuo A."/>
            <person name="Liang C."/>
            <person name="Lipzen A."/>
            <person name="Lutzoni F."/>
            <person name="Magnuson J."/>
            <person name="Mondo S."/>
            <person name="Nolan M."/>
            <person name="Ohm R."/>
            <person name="Pangilinan J."/>
            <person name="Park H.-J."/>
            <person name="Ramirez L."/>
            <person name="Alfaro M."/>
            <person name="Sun H."/>
            <person name="Tritt A."/>
            <person name="Yoshinaga Y."/>
            <person name="Zwiers L.-H."/>
            <person name="Turgeon B."/>
            <person name="Goodwin S."/>
            <person name="Spatafora J."/>
            <person name="Crous P."/>
            <person name="Grigoriev I."/>
        </authorList>
    </citation>
    <scope>NUCLEOTIDE SEQUENCE</scope>
    <source>
        <strain evidence="1">ATCC 200398</strain>
    </source>
</reference>
<dbReference type="EMBL" id="MU003511">
    <property type="protein sequence ID" value="KAF2469569.1"/>
    <property type="molecule type" value="Genomic_DNA"/>
</dbReference>
<organism evidence="1 2">
    <name type="scientific">Lindgomyces ingoldianus</name>
    <dbReference type="NCBI Taxonomy" id="673940"/>
    <lineage>
        <taxon>Eukaryota</taxon>
        <taxon>Fungi</taxon>
        <taxon>Dikarya</taxon>
        <taxon>Ascomycota</taxon>
        <taxon>Pezizomycotina</taxon>
        <taxon>Dothideomycetes</taxon>
        <taxon>Pleosporomycetidae</taxon>
        <taxon>Pleosporales</taxon>
        <taxon>Lindgomycetaceae</taxon>
        <taxon>Lindgomyces</taxon>
    </lineage>
</organism>
<keyword evidence="2" id="KW-1185">Reference proteome</keyword>
<name>A0ACB6QRE3_9PLEO</name>
<sequence>MPRNVREIVTTLSKSIRGVGLRRNNDRDEKAAYQPNLDYAAISKPLFPTHRRLANHTLHALTCGALPPGPTLTSTSIERDERPWSPEFPIERLPLECMVSDFEALPPITLVEVVTQQGRAYSRLLTFTTSIMAEMTLSTQAIQAEDRTGHNAAQIQQRYSEERMKRLRDDGNDQFIDISRSDKFRSFMEDPWSGVPPVKRVTEMFPEGQCQFLILGAGLGGLLYGIRMIEAGIPAGNIRIIDTATGFGGTWYWNRYPGLFCDIESYSYLPLLEETGYVPKHRYSSGEEIRTYAELLANKWSLAESAVWQTKAERLVWDEGAKEWLVSLVQQRKHEAPQTLSIRARFVATVNGALNWPKLPGIPGILDYKGKIFHSARWNYGLTGGSPEDSSLTKLEGKRVAVIGTGATAVQIIPKLAQWAEHVYVVQRTPSGVDRRDQRETDSEWFYRSVATSTGWQRERLRNFHQHFTTDKQPEINMADDAWTTAIGMVAVAGNQAGPKSMEDLPEYMGKLHSLDLPRQERIRRRVEETVKDPLVAKKLQAWYPTWCKRPAFHDEYLPTFNRPNVTLIDTDGKGPDRITSDSIVVAGRAYPVDIIVCATGFRLPFMVSPAQNANAIIIGCDGISMSERWGQQGPSTQHGVLDHDFPNLFICGLWQSSNSPNYLFTVDSLAKHSAYIYREATRIAGDSAFAVAPTAEAAENWAMRVLIHSVPMAAAAGCTPGYFNAEGGIDRAPPERQMLMARSGLWGRGIEDFVEVLEKWREACQNNKPALFRSIRPIHARSFLRDVIHSPDLLYSQATFLNIIIARCINSSSFMVSAPSRTNLA</sequence>
<gene>
    <name evidence="1" type="ORF">BDR25DRAFT_356298</name>
</gene>
<protein>
    <submittedName>
        <fullName evidence="1">Uncharacterized protein</fullName>
    </submittedName>
</protein>